<name>A0A9D9HA48_9LACO</name>
<reference evidence="3" key="2">
    <citation type="journal article" date="2021" name="PeerJ">
        <title>Extensive microbial diversity within the chicken gut microbiome revealed by metagenomics and culture.</title>
        <authorList>
            <person name="Gilroy R."/>
            <person name="Ravi A."/>
            <person name="Getino M."/>
            <person name="Pursley I."/>
            <person name="Horton D.L."/>
            <person name="Alikhan N.F."/>
            <person name="Baker D."/>
            <person name="Gharbi K."/>
            <person name="Hall N."/>
            <person name="Watson M."/>
            <person name="Adriaenssens E.M."/>
            <person name="Foster-Nyarko E."/>
            <person name="Jarju S."/>
            <person name="Secka A."/>
            <person name="Antonio M."/>
            <person name="Oren A."/>
            <person name="Chaudhuri R.R."/>
            <person name="La Ragione R."/>
            <person name="Hildebrand F."/>
            <person name="Pallen M.J."/>
        </authorList>
    </citation>
    <scope>NUCLEOTIDE SEQUENCE</scope>
    <source>
        <strain evidence="3">C6-149</strain>
    </source>
</reference>
<feature type="transmembrane region" description="Helical" evidence="2">
    <location>
        <begin position="37"/>
        <end position="56"/>
    </location>
</feature>
<keyword evidence="2" id="KW-1133">Transmembrane helix</keyword>
<evidence type="ECO:0000256" key="1">
    <source>
        <dbReference type="SAM" id="MobiDB-lite"/>
    </source>
</evidence>
<organism evidence="3 4">
    <name type="scientific">Candidatus Gallilactobacillus intestinavium</name>
    <dbReference type="NCBI Taxonomy" id="2840838"/>
    <lineage>
        <taxon>Bacteria</taxon>
        <taxon>Bacillati</taxon>
        <taxon>Bacillota</taxon>
        <taxon>Bacilli</taxon>
        <taxon>Lactobacillales</taxon>
        <taxon>Lactobacillaceae</taxon>
        <taxon>Lactobacillaceae incertae sedis</taxon>
        <taxon>Candidatus Gallilactobacillus</taxon>
    </lineage>
</organism>
<keyword evidence="2" id="KW-0472">Membrane</keyword>
<feature type="region of interest" description="Disordered" evidence="1">
    <location>
        <begin position="66"/>
        <end position="89"/>
    </location>
</feature>
<feature type="transmembrane region" description="Helical" evidence="2">
    <location>
        <begin position="12"/>
        <end position="31"/>
    </location>
</feature>
<accession>A0A9D9HA48</accession>
<gene>
    <name evidence="3" type="ORF">IAA89_06060</name>
</gene>
<comment type="caution">
    <text evidence="3">The sequence shown here is derived from an EMBL/GenBank/DDBJ whole genome shotgun (WGS) entry which is preliminary data.</text>
</comment>
<evidence type="ECO:0000313" key="4">
    <source>
        <dbReference type="Proteomes" id="UP000823614"/>
    </source>
</evidence>
<reference evidence="3" key="1">
    <citation type="submission" date="2020-10" db="EMBL/GenBank/DDBJ databases">
        <authorList>
            <person name="Gilroy R."/>
        </authorList>
    </citation>
    <scope>NUCLEOTIDE SEQUENCE</scope>
    <source>
        <strain evidence="3">C6-149</strain>
    </source>
</reference>
<dbReference type="AlphaFoldDB" id="A0A9D9HA48"/>
<protein>
    <submittedName>
        <fullName evidence="3">Uncharacterized protein</fullName>
    </submittedName>
</protein>
<proteinExistence type="predicted"/>
<evidence type="ECO:0000256" key="2">
    <source>
        <dbReference type="SAM" id="Phobius"/>
    </source>
</evidence>
<sequence>MKKSLFRIKLDWLAFFIALFGVIYLTVYHFTGSDYQAYRTCLFALALLIEPIIVIFTHQENTDKPLVRHSKKNEEEYEEQEYEEKQNEPQHTYKYAYGSRYENLHVHF</sequence>
<dbReference type="EMBL" id="JADIMP010000096">
    <property type="protein sequence ID" value="MBO8441977.1"/>
    <property type="molecule type" value="Genomic_DNA"/>
</dbReference>
<evidence type="ECO:0000313" key="3">
    <source>
        <dbReference type="EMBL" id="MBO8441977.1"/>
    </source>
</evidence>
<keyword evidence="2" id="KW-0812">Transmembrane</keyword>
<dbReference type="Proteomes" id="UP000823614">
    <property type="component" value="Unassembled WGS sequence"/>
</dbReference>